<dbReference type="Proteomes" id="UP000807025">
    <property type="component" value="Unassembled WGS sequence"/>
</dbReference>
<dbReference type="EMBL" id="MU154608">
    <property type="protein sequence ID" value="KAF9492051.1"/>
    <property type="molecule type" value="Genomic_DNA"/>
</dbReference>
<feature type="region of interest" description="Disordered" evidence="1">
    <location>
        <begin position="1"/>
        <end position="20"/>
    </location>
</feature>
<evidence type="ECO:0000313" key="2">
    <source>
        <dbReference type="EMBL" id="KAF9492051.1"/>
    </source>
</evidence>
<keyword evidence="3" id="KW-1185">Reference proteome</keyword>
<accession>A0A9P6D4A6</accession>
<proteinExistence type="predicted"/>
<reference evidence="2" key="1">
    <citation type="submission" date="2020-11" db="EMBL/GenBank/DDBJ databases">
        <authorList>
            <consortium name="DOE Joint Genome Institute"/>
            <person name="Ahrendt S."/>
            <person name="Riley R."/>
            <person name="Andreopoulos W."/>
            <person name="Labutti K."/>
            <person name="Pangilinan J."/>
            <person name="Ruiz-Duenas F.J."/>
            <person name="Barrasa J.M."/>
            <person name="Sanchez-Garcia M."/>
            <person name="Camarero S."/>
            <person name="Miyauchi S."/>
            <person name="Serrano A."/>
            <person name="Linde D."/>
            <person name="Babiker R."/>
            <person name="Drula E."/>
            <person name="Ayuso-Fernandez I."/>
            <person name="Pacheco R."/>
            <person name="Padilla G."/>
            <person name="Ferreira P."/>
            <person name="Barriuso J."/>
            <person name="Kellner H."/>
            <person name="Castanera R."/>
            <person name="Alfaro M."/>
            <person name="Ramirez L."/>
            <person name="Pisabarro A.G."/>
            <person name="Kuo A."/>
            <person name="Tritt A."/>
            <person name="Lipzen A."/>
            <person name="He G."/>
            <person name="Yan M."/>
            <person name="Ng V."/>
            <person name="Cullen D."/>
            <person name="Martin F."/>
            <person name="Rosso M.-N."/>
            <person name="Henrissat B."/>
            <person name="Hibbett D."/>
            <person name="Martinez A.T."/>
            <person name="Grigoriev I.V."/>
        </authorList>
    </citation>
    <scope>NUCLEOTIDE SEQUENCE</scope>
    <source>
        <strain evidence="2">ATCC 90797</strain>
    </source>
</reference>
<feature type="compositionally biased region" description="Basic and acidic residues" evidence="1">
    <location>
        <begin position="190"/>
        <end position="226"/>
    </location>
</feature>
<gene>
    <name evidence="2" type="ORF">BDN71DRAFT_1509843</name>
</gene>
<feature type="compositionally biased region" description="Polar residues" evidence="1">
    <location>
        <begin position="259"/>
        <end position="270"/>
    </location>
</feature>
<dbReference type="AlphaFoldDB" id="A0A9P6D4A6"/>
<evidence type="ECO:0000313" key="3">
    <source>
        <dbReference type="Proteomes" id="UP000807025"/>
    </source>
</evidence>
<protein>
    <submittedName>
        <fullName evidence="2">Uncharacterized protein</fullName>
    </submittedName>
</protein>
<feature type="compositionally biased region" description="Polar residues" evidence="1">
    <location>
        <begin position="279"/>
        <end position="294"/>
    </location>
</feature>
<comment type="caution">
    <text evidence="2">The sequence shown here is derived from an EMBL/GenBank/DDBJ whole genome shotgun (WGS) entry which is preliminary data.</text>
</comment>
<name>A0A9P6D4A6_PLEER</name>
<evidence type="ECO:0000256" key="1">
    <source>
        <dbReference type="SAM" id="MobiDB-lite"/>
    </source>
</evidence>
<sequence>MTSLPRGRKRPYEVPASDIQNPSCRRNRCIALASRSPDLEASTTIASKKAEQSGSFISLPYLRCPKGRGRRHLQVPPSPRTLEYLLSRRSPFGARRQLPEVIDVQGGKRSEASSAACKIRQKDVIAKGNEWETPKAGDDSARRELRLAPHYSTSLLHECTRDRGPAKHSTNGETGNGAEMKTNTKWGMKQWKERTEEDRRNGAGLRNEKRRGGMFGERKRNEKRNEQTRCVVTLLRASEHGLTAFVLARSHLLERLRASDSSASMHQHSNAVDARGDMSQVTCATAKQSPSENEGTMVRGQK</sequence>
<organism evidence="2 3">
    <name type="scientific">Pleurotus eryngii</name>
    <name type="common">Boletus of the steppes</name>
    <dbReference type="NCBI Taxonomy" id="5323"/>
    <lineage>
        <taxon>Eukaryota</taxon>
        <taxon>Fungi</taxon>
        <taxon>Dikarya</taxon>
        <taxon>Basidiomycota</taxon>
        <taxon>Agaricomycotina</taxon>
        <taxon>Agaricomycetes</taxon>
        <taxon>Agaricomycetidae</taxon>
        <taxon>Agaricales</taxon>
        <taxon>Pleurotineae</taxon>
        <taxon>Pleurotaceae</taxon>
        <taxon>Pleurotus</taxon>
    </lineage>
</organism>
<feature type="region of interest" description="Disordered" evidence="1">
    <location>
        <begin position="258"/>
        <end position="302"/>
    </location>
</feature>
<feature type="region of interest" description="Disordered" evidence="1">
    <location>
        <begin position="159"/>
        <end position="226"/>
    </location>
</feature>